<reference evidence="2 3" key="1">
    <citation type="submission" date="2024-10" db="EMBL/GenBank/DDBJ databases">
        <title>Updated reference genomes for cyclostephanoid diatoms.</title>
        <authorList>
            <person name="Roberts W.R."/>
            <person name="Alverson A.J."/>
        </authorList>
    </citation>
    <scope>NUCLEOTIDE SEQUENCE [LARGE SCALE GENOMIC DNA]</scope>
    <source>
        <strain evidence="2 3">AJA010-31</strain>
    </source>
</reference>
<feature type="region of interest" description="Disordered" evidence="1">
    <location>
        <begin position="129"/>
        <end position="221"/>
    </location>
</feature>
<proteinExistence type="predicted"/>
<dbReference type="Proteomes" id="UP001530400">
    <property type="component" value="Unassembled WGS sequence"/>
</dbReference>
<keyword evidence="3" id="KW-1185">Reference proteome</keyword>
<organism evidence="2 3">
    <name type="scientific">Cyclotella atomus</name>
    <dbReference type="NCBI Taxonomy" id="382360"/>
    <lineage>
        <taxon>Eukaryota</taxon>
        <taxon>Sar</taxon>
        <taxon>Stramenopiles</taxon>
        <taxon>Ochrophyta</taxon>
        <taxon>Bacillariophyta</taxon>
        <taxon>Coscinodiscophyceae</taxon>
        <taxon>Thalassiosirophycidae</taxon>
        <taxon>Stephanodiscales</taxon>
        <taxon>Stephanodiscaceae</taxon>
        <taxon>Cyclotella</taxon>
    </lineage>
</organism>
<feature type="region of interest" description="Disordered" evidence="1">
    <location>
        <begin position="61"/>
        <end position="80"/>
    </location>
</feature>
<protein>
    <submittedName>
        <fullName evidence="2">Uncharacterized protein</fullName>
    </submittedName>
</protein>
<evidence type="ECO:0000313" key="3">
    <source>
        <dbReference type="Proteomes" id="UP001530400"/>
    </source>
</evidence>
<sequence length="424" mass="45463">MQTLPNTNQVQSVLGDITNKQSTSTKRNSVQLSPFQSTSPKHAIPINNNVPLANAIIGSEKRHFPNKRKSSIVASDESKNDGYAAPVKTVHKRFKPSFLNEPRESQVMPSDAMQTLRNTKQVQSVLGDNTNKQSTSTKQNTVQLSPLQSTSPKHAKRNCPAPKKAVEKKSVLSKYPTPRKMSDTKPSPKKMRASPVLRNEEEVSNTNSPLRISESEKPCRDLSRATGVARAGPETLALIKAQQAKVNQVTLACSSKVAVEEFDLDFGVSNEELDLDFGVSNDAETANPAVDAAVEVENLLMDEESDLVFDVLNDVEIETTADVDAKCSEGTVVGNGFPEPPQATAAAAEVDFGVIDNVEAEPTADVDAAVEVEVEAPPIVQPRVATRPVRMMRVSIMSSNAVSIPKDTGIALGGAGAGKSSEPV</sequence>
<comment type="caution">
    <text evidence="2">The sequence shown here is derived from an EMBL/GenBank/DDBJ whole genome shotgun (WGS) entry which is preliminary data.</text>
</comment>
<feature type="compositionally biased region" description="Polar residues" evidence="1">
    <location>
        <begin position="129"/>
        <end position="152"/>
    </location>
</feature>
<gene>
    <name evidence="2" type="ORF">ACHAWO_001695</name>
</gene>
<dbReference type="AlphaFoldDB" id="A0ABD3QAK5"/>
<name>A0ABD3QAK5_9STRA</name>
<accession>A0ABD3QAK5</accession>
<evidence type="ECO:0000313" key="2">
    <source>
        <dbReference type="EMBL" id="KAL3796626.1"/>
    </source>
</evidence>
<feature type="region of interest" description="Disordered" evidence="1">
    <location>
        <begin position="1"/>
        <end position="46"/>
    </location>
</feature>
<dbReference type="EMBL" id="JALLPJ020000291">
    <property type="protein sequence ID" value="KAL3796626.1"/>
    <property type="molecule type" value="Genomic_DNA"/>
</dbReference>
<evidence type="ECO:0000256" key="1">
    <source>
        <dbReference type="SAM" id="MobiDB-lite"/>
    </source>
</evidence>